<dbReference type="RefSeq" id="WP_119276477.1">
    <property type="nucleotide sequence ID" value="NZ_QWLA01000016.1"/>
</dbReference>
<sequence length="141" mass="16164">MAIEWSTSYETGEPRIDGQHRNLVGYVNRLERLLESTPPGSPADREEVDNLLVFLESYVNTHFAYEELCMTLRGCPIARKNKEAHDRFLALYDDFTQQHRARGGASIEMLRELHETLKNWLVGHICNIDVQLRGRAPVGVV</sequence>
<dbReference type="InterPro" id="IPR050669">
    <property type="entry name" value="Hemerythrin"/>
</dbReference>
<dbReference type="AlphaFoldDB" id="A0A399ESW4"/>
<reference evidence="5 6" key="1">
    <citation type="submission" date="2018-08" db="EMBL/GenBank/DDBJ databases">
        <title>Meiothermus roseus NBRC 110900 genome sequencing project.</title>
        <authorList>
            <person name="Da Costa M.S."/>
            <person name="Albuquerque L."/>
            <person name="Raposo P."/>
            <person name="Froufe H.J.C."/>
            <person name="Barroso C.S."/>
            <person name="Egas C."/>
        </authorList>
    </citation>
    <scope>NUCLEOTIDE SEQUENCE [LARGE SCALE GENOMIC DNA]</scope>
    <source>
        <strain evidence="5 6">NBRC 110900</strain>
    </source>
</reference>
<keyword evidence="6" id="KW-1185">Reference proteome</keyword>
<comment type="similarity">
    <text evidence="1">Belongs to the hemerythrin family.</text>
</comment>
<protein>
    <submittedName>
        <fullName evidence="5">Bacteriohemerythrin</fullName>
    </submittedName>
</protein>
<dbReference type="EMBL" id="QWLA01000016">
    <property type="protein sequence ID" value="RIH87757.1"/>
    <property type="molecule type" value="Genomic_DNA"/>
</dbReference>
<evidence type="ECO:0000256" key="2">
    <source>
        <dbReference type="ARBA" id="ARBA00022723"/>
    </source>
</evidence>
<comment type="caution">
    <text evidence="5">The sequence shown here is derived from an EMBL/GenBank/DDBJ whole genome shotgun (WGS) entry which is preliminary data.</text>
</comment>
<evidence type="ECO:0000313" key="5">
    <source>
        <dbReference type="EMBL" id="RIH87757.1"/>
    </source>
</evidence>
<evidence type="ECO:0000259" key="4">
    <source>
        <dbReference type="Pfam" id="PF01814"/>
    </source>
</evidence>
<evidence type="ECO:0000256" key="3">
    <source>
        <dbReference type="ARBA" id="ARBA00023004"/>
    </source>
</evidence>
<dbReference type="GO" id="GO:0046872">
    <property type="term" value="F:metal ion binding"/>
    <property type="evidence" value="ECO:0007669"/>
    <property type="project" value="UniProtKB-KW"/>
</dbReference>
<dbReference type="InterPro" id="IPR012827">
    <property type="entry name" value="Hemerythrin_metal-bd"/>
</dbReference>
<dbReference type="NCBIfam" id="TIGR02481">
    <property type="entry name" value="hemeryth_dom"/>
    <property type="match status" value="1"/>
</dbReference>
<dbReference type="InterPro" id="IPR012312">
    <property type="entry name" value="Hemerythrin-like"/>
</dbReference>
<dbReference type="NCBIfam" id="NF033749">
    <property type="entry name" value="bact_hemeryth"/>
    <property type="match status" value="1"/>
</dbReference>
<dbReference type="PANTHER" id="PTHR37164:SF1">
    <property type="entry name" value="BACTERIOHEMERYTHRIN"/>
    <property type="match status" value="1"/>
</dbReference>
<organism evidence="5 6">
    <name type="scientific">Calidithermus roseus</name>
    <dbReference type="NCBI Taxonomy" id="1644118"/>
    <lineage>
        <taxon>Bacteria</taxon>
        <taxon>Thermotogati</taxon>
        <taxon>Deinococcota</taxon>
        <taxon>Deinococci</taxon>
        <taxon>Thermales</taxon>
        <taxon>Thermaceae</taxon>
        <taxon>Calidithermus</taxon>
    </lineage>
</organism>
<evidence type="ECO:0000256" key="1">
    <source>
        <dbReference type="ARBA" id="ARBA00010587"/>
    </source>
</evidence>
<dbReference type="PANTHER" id="PTHR37164">
    <property type="entry name" value="BACTERIOHEMERYTHRIN"/>
    <property type="match status" value="1"/>
</dbReference>
<evidence type="ECO:0000313" key="6">
    <source>
        <dbReference type="Proteomes" id="UP000265341"/>
    </source>
</evidence>
<dbReference type="Proteomes" id="UP000265341">
    <property type="component" value="Unassembled WGS sequence"/>
</dbReference>
<dbReference type="CDD" id="cd12107">
    <property type="entry name" value="Hemerythrin"/>
    <property type="match status" value="1"/>
</dbReference>
<keyword evidence="3" id="KW-0408">Iron</keyword>
<proteinExistence type="inferred from homology"/>
<keyword evidence="2" id="KW-0479">Metal-binding</keyword>
<dbReference type="Gene3D" id="1.20.120.50">
    <property type="entry name" value="Hemerythrin-like"/>
    <property type="match status" value="1"/>
</dbReference>
<gene>
    <name evidence="5" type="ORF">Mrose_01152</name>
</gene>
<name>A0A399ESW4_9DEIN</name>
<dbReference type="OrthoDB" id="9797092at2"/>
<dbReference type="InterPro" id="IPR035938">
    <property type="entry name" value="Hemerythrin-like_sf"/>
</dbReference>
<accession>A0A399ESW4</accession>
<dbReference type="SUPFAM" id="SSF47188">
    <property type="entry name" value="Hemerythrin-like"/>
    <property type="match status" value="1"/>
</dbReference>
<dbReference type="Pfam" id="PF01814">
    <property type="entry name" value="Hemerythrin"/>
    <property type="match status" value="1"/>
</dbReference>
<feature type="domain" description="Hemerythrin-like" evidence="4">
    <location>
        <begin position="15"/>
        <end position="129"/>
    </location>
</feature>